<feature type="transmembrane region" description="Helical" evidence="2">
    <location>
        <begin position="116"/>
        <end position="138"/>
    </location>
</feature>
<sequence length="453" mass="47878">MNCPRCHAELPDVAHFCHVCGQDVRSDDLTRRRSFAAKPDEPVASFALVSTIMPRGAGERPQTYRLALTIALVVALVAAIFGALPIAILVAAFAIPIVYIAYLYDVNLWEDEPLPVTGLAFGLTGVLAILFTLLVMRLQTPTVPTTSLDGSSLTDGPSLWTFLLVALVVPIVGEAIRQVGPVLLASRPEFDDLMDGLTFGVISGVAYASFDTIVRFWDLLIGGRVEADPGLWMSLVFLHGFVKPLVLGTATGIACAEYSGLGRGYDGFTPRYYRGVVEAVLANVGFWGGIYLFSFVGNPTMAVVLSTGWGLLILGILILRVRNVLHTGLMEAALERSARDQGVGETGELRFCLHCEMPLLDHASFCTACGTAVRAQAKPHKTAVSATVGADRGAGRPADQQLAQAGSTPAVPAATGAAAGDVGTPPTPPPPPGSTSAGDDARNRFYDDEEGRA</sequence>
<keyword evidence="4" id="KW-1185">Reference proteome</keyword>
<dbReference type="EMBL" id="BAAAYX010000013">
    <property type="protein sequence ID" value="GAA3708829.1"/>
    <property type="molecule type" value="Genomic_DNA"/>
</dbReference>
<comment type="caution">
    <text evidence="3">The sequence shown here is derived from an EMBL/GenBank/DDBJ whole genome shotgun (WGS) entry which is preliminary data.</text>
</comment>
<evidence type="ECO:0000313" key="3">
    <source>
        <dbReference type="EMBL" id="GAA3708829.1"/>
    </source>
</evidence>
<feature type="transmembrane region" description="Helical" evidence="2">
    <location>
        <begin position="237"/>
        <end position="260"/>
    </location>
</feature>
<dbReference type="RefSeq" id="WP_344813073.1">
    <property type="nucleotide sequence ID" value="NZ_BAAAYX010000013.1"/>
</dbReference>
<feature type="region of interest" description="Disordered" evidence="1">
    <location>
        <begin position="380"/>
        <end position="453"/>
    </location>
</feature>
<protein>
    <recommendedName>
        <fullName evidence="5">Membrane proteinase PrsW, cleaves anti-sigma factor RsiW, M82 family</fullName>
    </recommendedName>
</protein>
<organism evidence="3 4">
    <name type="scientific">Microlunatus aurantiacus</name>
    <dbReference type="NCBI Taxonomy" id="446786"/>
    <lineage>
        <taxon>Bacteria</taxon>
        <taxon>Bacillati</taxon>
        <taxon>Actinomycetota</taxon>
        <taxon>Actinomycetes</taxon>
        <taxon>Propionibacteriales</taxon>
        <taxon>Propionibacteriaceae</taxon>
        <taxon>Microlunatus</taxon>
    </lineage>
</organism>
<keyword evidence="2" id="KW-0472">Membrane</keyword>
<evidence type="ECO:0000256" key="1">
    <source>
        <dbReference type="SAM" id="MobiDB-lite"/>
    </source>
</evidence>
<name>A0ABP7DQQ9_9ACTN</name>
<feature type="transmembrane region" description="Helical" evidence="2">
    <location>
        <begin position="86"/>
        <end position="104"/>
    </location>
</feature>
<feature type="transmembrane region" description="Helical" evidence="2">
    <location>
        <begin position="300"/>
        <end position="321"/>
    </location>
</feature>
<gene>
    <name evidence="3" type="ORF">GCM10022204_28710</name>
</gene>
<feature type="transmembrane region" description="Helical" evidence="2">
    <location>
        <begin position="158"/>
        <end position="176"/>
    </location>
</feature>
<accession>A0ABP7DQQ9</accession>
<evidence type="ECO:0000256" key="2">
    <source>
        <dbReference type="SAM" id="Phobius"/>
    </source>
</evidence>
<keyword evidence="2" id="KW-1133">Transmembrane helix</keyword>
<dbReference type="InterPro" id="IPR026898">
    <property type="entry name" value="PrsW"/>
</dbReference>
<keyword evidence="2" id="KW-0812">Transmembrane</keyword>
<feature type="compositionally biased region" description="Low complexity" evidence="1">
    <location>
        <begin position="405"/>
        <end position="424"/>
    </location>
</feature>
<dbReference type="Proteomes" id="UP001500051">
    <property type="component" value="Unassembled WGS sequence"/>
</dbReference>
<feature type="transmembrane region" description="Helical" evidence="2">
    <location>
        <begin position="272"/>
        <end position="294"/>
    </location>
</feature>
<dbReference type="Pfam" id="PF13367">
    <property type="entry name" value="PrsW-protease"/>
    <property type="match status" value="1"/>
</dbReference>
<reference evidence="4" key="1">
    <citation type="journal article" date="2019" name="Int. J. Syst. Evol. Microbiol.">
        <title>The Global Catalogue of Microorganisms (GCM) 10K type strain sequencing project: providing services to taxonomists for standard genome sequencing and annotation.</title>
        <authorList>
            <consortium name="The Broad Institute Genomics Platform"/>
            <consortium name="The Broad Institute Genome Sequencing Center for Infectious Disease"/>
            <person name="Wu L."/>
            <person name="Ma J."/>
        </authorList>
    </citation>
    <scope>NUCLEOTIDE SEQUENCE [LARGE SCALE GENOMIC DNA]</scope>
    <source>
        <strain evidence="4">JCM 16548</strain>
    </source>
</reference>
<feature type="transmembrane region" description="Helical" evidence="2">
    <location>
        <begin position="197"/>
        <end position="217"/>
    </location>
</feature>
<evidence type="ECO:0008006" key="5">
    <source>
        <dbReference type="Google" id="ProtNLM"/>
    </source>
</evidence>
<evidence type="ECO:0000313" key="4">
    <source>
        <dbReference type="Proteomes" id="UP001500051"/>
    </source>
</evidence>
<feature type="compositionally biased region" description="Basic and acidic residues" evidence="1">
    <location>
        <begin position="439"/>
        <end position="453"/>
    </location>
</feature>
<proteinExistence type="predicted"/>